<dbReference type="InterPro" id="IPR026082">
    <property type="entry name" value="ABCA"/>
</dbReference>
<evidence type="ECO:0000256" key="1">
    <source>
        <dbReference type="ARBA" id="ARBA00022448"/>
    </source>
</evidence>
<dbReference type="InterPro" id="IPR027417">
    <property type="entry name" value="P-loop_NTPase"/>
</dbReference>
<dbReference type="GO" id="GO:0016887">
    <property type="term" value="F:ATP hydrolysis activity"/>
    <property type="evidence" value="ECO:0007669"/>
    <property type="project" value="InterPro"/>
</dbReference>
<feature type="non-terminal residue" evidence="6">
    <location>
        <position position="1"/>
    </location>
</feature>
<evidence type="ECO:0000313" key="7">
    <source>
        <dbReference type="Proteomes" id="UP001174909"/>
    </source>
</evidence>
<dbReference type="PANTHER" id="PTHR19229:SF36">
    <property type="entry name" value="ATP-BINDING CASSETTE SUB-FAMILY A MEMBER 2"/>
    <property type="match status" value="1"/>
</dbReference>
<feature type="domain" description="ABCA1-4-like C-terminal R2 regulatory" evidence="5">
    <location>
        <begin position="116"/>
        <end position="187"/>
    </location>
</feature>
<dbReference type="Pfam" id="PF23321">
    <property type="entry name" value="R1_ABCA1"/>
    <property type="match status" value="1"/>
</dbReference>
<reference evidence="6" key="1">
    <citation type="submission" date="2023-03" db="EMBL/GenBank/DDBJ databases">
        <authorList>
            <person name="Steffen K."/>
            <person name="Cardenas P."/>
        </authorList>
    </citation>
    <scope>NUCLEOTIDE SEQUENCE</scope>
</reference>
<proteinExistence type="predicted"/>
<dbReference type="AlphaFoldDB" id="A0AA35RVX2"/>
<evidence type="ECO:0000313" key="6">
    <source>
        <dbReference type="EMBL" id="CAI8018740.1"/>
    </source>
</evidence>
<dbReference type="Proteomes" id="UP001174909">
    <property type="component" value="Unassembled WGS sequence"/>
</dbReference>
<name>A0AA35RVX2_GEOBA</name>
<evidence type="ECO:0000256" key="2">
    <source>
        <dbReference type="ARBA" id="ARBA00022737"/>
    </source>
</evidence>
<protein>
    <submittedName>
        <fullName evidence="6">Phospholipid-transporting ATPase ABCA1</fullName>
    </submittedName>
</protein>
<dbReference type="SUPFAM" id="SSF52540">
    <property type="entry name" value="P-loop containing nucleoside triphosphate hydrolases"/>
    <property type="match status" value="1"/>
</dbReference>
<dbReference type="InterPro" id="IPR056264">
    <property type="entry name" value="R2_ABCA1-4-like"/>
</dbReference>
<feature type="domain" description="ABC transporter" evidence="4">
    <location>
        <begin position="5"/>
        <end position="53"/>
    </location>
</feature>
<keyword evidence="1" id="KW-0813">Transport</keyword>
<evidence type="ECO:0000256" key="3">
    <source>
        <dbReference type="SAM" id="MobiDB-lite"/>
    </source>
</evidence>
<organism evidence="6 7">
    <name type="scientific">Geodia barretti</name>
    <name type="common">Barrett's horny sponge</name>
    <dbReference type="NCBI Taxonomy" id="519541"/>
    <lineage>
        <taxon>Eukaryota</taxon>
        <taxon>Metazoa</taxon>
        <taxon>Porifera</taxon>
        <taxon>Demospongiae</taxon>
        <taxon>Heteroscleromorpha</taxon>
        <taxon>Tetractinellida</taxon>
        <taxon>Astrophorina</taxon>
        <taxon>Geodiidae</taxon>
        <taxon>Geodia</taxon>
    </lineage>
</organism>
<evidence type="ECO:0000259" key="5">
    <source>
        <dbReference type="Pfam" id="PF23321"/>
    </source>
</evidence>
<dbReference type="InterPro" id="IPR003439">
    <property type="entry name" value="ABC_transporter-like_ATP-bd"/>
</dbReference>
<gene>
    <name evidence="6" type="ORF">GBAR_LOCUS11353</name>
</gene>
<dbReference type="Pfam" id="PF00005">
    <property type="entry name" value="ABC_tran"/>
    <property type="match status" value="1"/>
</dbReference>
<feature type="region of interest" description="Disordered" evidence="3">
    <location>
        <begin position="204"/>
        <end position="226"/>
    </location>
</feature>
<dbReference type="GO" id="GO:0140359">
    <property type="term" value="F:ABC-type transporter activity"/>
    <property type="evidence" value="ECO:0007669"/>
    <property type="project" value="InterPro"/>
</dbReference>
<sequence length="248" mass="27606">VPGVVEWALRRLDLVEHADKPAGQYSGGNRRRLSAAIALLGAPQLLLLDEPTSGVDPVARQFLWSIIRGVASAGQSVLLTTHSMAECEALCSRVGIMVNGSFCCLGTPQQLKSRYGDGYRLKLRVSGELEPIQEFIRQHFPHSVLKEKHLNTLVYQLPPTGLKLSEAFRDLERGRETLEIRDYSLSQTTLDDVFIHFASQQSEEQSLAGEEEEEEERRVGHYGPLPDIVTHSRGGVRYTVVKDDVTIT</sequence>
<accession>A0AA35RVX2</accession>
<dbReference type="GO" id="GO:0016020">
    <property type="term" value="C:membrane"/>
    <property type="evidence" value="ECO:0007669"/>
    <property type="project" value="InterPro"/>
</dbReference>
<dbReference type="Gene3D" id="3.40.50.300">
    <property type="entry name" value="P-loop containing nucleotide triphosphate hydrolases"/>
    <property type="match status" value="1"/>
</dbReference>
<keyword evidence="7" id="KW-1185">Reference proteome</keyword>
<evidence type="ECO:0000259" key="4">
    <source>
        <dbReference type="Pfam" id="PF00005"/>
    </source>
</evidence>
<dbReference type="GO" id="GO:0005524">
    <property type="term" value="F:ATP binding"/>
    <property type="evidence" value="ECO:0007669"/>
    <property type="project" value="InterPro"/>
</dbReference>
<comment type="caution">
    <text evidence="6">The sequence shown here is derived from an EMBL/GenBank/DDBJ whole genome shotgun (WGS) entry which is preliminary data.</text>
</comment>
<keyword evidence="2" id="KW-0677">Repeat</keyword>
<dbReference type="PANTHER" id="PTHR19229">
    <property type="entry name" value="ATP-BINDING CASSETTE TRANSPORTER SUBFAMILY A ABCA"/>
    <property type="match status" value="1"/>
</dbReference>
<dbReference type="GO" id="GO:0005319">
    <property type="term" value="F:lipid transporter activity"/>
    <property type="evidence" value="ECO:0007669"/>
    <property type="project" value="TreeGrafter"/>
</dbReference>
<dbReference type="EMBL" id="CASHTH010001710">
    <property type="protein sequence ID" value="CAI8018740.1"/>
    <property type="molecule type" value="Genomic_DNA"/>
</dbReference>